<dbReference type="Proteomes" id="UP000298003">
    <property type="component" value="Unassembled WGS sequence"/>
</dbReference>
<dbReference type="EMBL" id="SOZH01000002">
    <property type="protein sequence ID" value="TFF17139.1"/>
    <property type="molecule type" value="Genomic_DNA"/>
</dbReference>
<dbReference type="Pfam" id="PF11238">
    <property type="entry name" value="DUF3039"/>
    <property type="match status" value="1"/>
</dbReference>
<sequence>MTSHEHQQAQQNPGRDGSGVQVPTLSRTGEMSTTEPHREAPQVRPTLKALKILPDDEPLVAAAQHELERAKQATDLDTQRAILAGLRLGELKHPLLDDARTILEKGGVPDVHASSSKAASTKTARRTVHEVRARTGAAWRGAVVLEDGVWWLVFAERHDRFHSTSADFFKKGTWAPSELDKQLAAQDAVHLERRRWKIAALTALLDALRDAVAQTRPIEFALTAPAGGGACTLRVEIEHDAPAPTADLAHTSSGILQTSLLVRGAGRDLVEAIVEILACVCDGEQDQSYLPGGDLLFLSTISHARLAQLTATISATTDIAVHVKELPAPTVLHYVNTGRLTAGFVTGTAVLSLCGEWFVPRLDSSADLPVCPTCEEHEPVARALLEHLRS</sequence>
<name>A0A4Y8R7T3_9MICO</name>
<reference evidence="2 3" key="1">
    <citation type="submission" date="2019-03" db="EMBL/GenBank/DDBJ databases">
        <title>Cellulosimicrobium funkei JCM14302 Assembly.</title>
        <authorList>
            <person name="Dou T."/>
        </authorList>
    </citation>
    <scope>NUCLEOTIDE SEQUENCE [LARGE SCALE GENOMIC DNA]</scope>
    <source>
        <strain evidence="2 3">JCM 14302</strain>
    </source>
</reference>
<feature type="compositionally biased region" description="Polar residues" evidence="1">
    <location>
        <begin position="21"/>
        <end position="34"/>
    </location>
</feature>
<comment type="caution">
    <text evidence="2">The sequence shown here is derived from an EMBL/GenBank/DDBJ whole genome shotgun (WGS) entry which is preliminary data.</text>
</comment>
<accession>A0A4Y8R7T3</accession>
<feature type="region of interest" description="Disordered" evidence="1">
    <location>
        <begin position="1"/>
        <end position="45"/>
    </location>
</feature>
<dbReference type="InterPro" id="IPR021400">
    <property type="entry name" value="DUF3039"/>
</dbReference>
<protein>
    <submittedName>
        <fullName evidence="2">DUF3039 domain-containing protein</fullName>
    </submittedName>
</protein>
<proteinExistence type="predicted"/>
<dbReference type="AlphaFoldDB" id="A0A4Y8R7T3"/>
<evidence type="ECO:0000256" key="1">
    <source>
        <dbReference type="SAM" id="MobiDB-lite"/>
    </source>
</evidence>
<evidence type="ECO:0000313" key="2">
    <source>
        <dbReference type="EMBL" id="TFF17139.1"/>
    </source>
</evidence>
<keyword evidence="3" id="KW-1185">Reference proteome</keyword>
<gene>
    <name evidence="2" type="ORF">E1O70_02980</name>
</gene>
<organism evidence="2 3">
    <name type="scientific">Cellulosimicrobium funkei</name>
    <dbReference type="NCBI Taxonomy" id="264251"/>
    <lineage>
        <taxon>Bacteria</taxon>
        <taxon>Bacillati</taxon>
        <taxon>Actinomycetota</taxon>
        <taxon>Actinomycetes</taxon>
        <taxon>Micrococcales</taxon>
        <taxon>Promicromonosporaceae</taxon>
        <taxon>Cellulosimicrobium</taxon>
    </lineage>
</organism>
<evidence type="ECO:0000313" key="3">
    <source>
        <dbReference type="Proteomes" id="UP000298003"/>
    </source>
</evidence>